<dbReference type="KEGG" id="hai:109375603"/>
<feature type="transmembrane region" description="Helical" evidence="13">
    <location>
        <begin position="102"/>
        <end position="131"/>
    </location>
</feature>
<dbReference type="InterPro" id="IPR000355">
    <property type="entry name" value="Chemokine_rcpt"/>
</dbReference>
<keyword evidence="10" id="KW-0807">Transducer</keyword>
<dbReference type="GO" id="GO:0006954">
    <property type="term" value="P:inflammatory response"/>
    <property type="evidence" value="ECO:0007669"/>
    <property type="project" value="TreeGrafter"/>
</dbReference>
<feature type="transmembrane region" description="Helical" evidence="13">
    <location>
        <begin position="45"/>
        <end position="65"/>
    </location>
</feature>
<dbReference type="GO" id="GO:0005737">
    <property type="term" value="C:cytoplasm"/>
    <property type="evidence" value="ECO:0007669"/>
    <property type="project" value="TreeGrafter"/>
</dbReference>
<dbReference type="OrthoDB" id="9802979at2759"/>
<comment type="function">
    <text evidence="11">Receptor for CCL19 and chemerin/RARRES2. Does not appear to be a signaling receptor, but may have a role in modulating chemokine-triggered immune responses by capturing and internalizing CCL19 or by presenting RARRES2 ligand to CMKLR1, a functional signaling receptor. Plays a critical role for the development of Th2 responses.</text>
</comment>
<evidence type="ECO:0000313" key="16">
    <source>
        <dbReference type="RefSeq" id="XP_019486597.1"/>
    </source>
</evidence>
<comment type="subcellular location">
    <subcellularLocation>
        <location evidence="1">Cell membrane</location>
        <topology evidence="1">Multi-pass membrane protein</topology>
    </subcellularLocation>
</comment>
<sequence length="353" mass="40543">MANYTSAPDGDYYDVLIEDELNNNEIERCPQYDAKTLSAQLVPQLYTTVFLVGLLDNFLVVFILVKYKRLRHVENIYFLNLAVSNLCFLLTLPFWAHSASHGGLVGISMCKMLAALSSMGLHSEAFFNVLLTGKNYLVFFHVRNFSAARKVPCGIITSVLAWVMTILVTLPEFLSYKSQMGLQSQEHKCFFSRPHFLPGDETFWKHFLTLKMNIVGLLVPLLLFIFCYVRMRETLRSRESKYDLFKLVFAIMVVFLLMWGPYGMALFLSTFKKCFSLKDCKSSYNLDKSVQITRIIASTHCCVNPLLYGLLDKEFRKHLCHLFHLCDNTPLRPTEDSAQVTSWGEHDHSTTEV</sequence>
<evidence type="ECO:0000256" key="2">
    <source>
        <dbReference type="ARBA" id="ARBA00022475"/>
    </source>
</evidence>
<keyword evidence="8" id="KW-0675">Receptor</keyword>
<keyword evidence="5" id="KW-0297">G-protein coupled receptor</keyword>
<dbReference type="GeneID" id="109375603"/>
<dbReference type="InterPro" id="IPR050119">
    <property type="entry name" value="CCR1-9-like"/>
</dbReference>
<dbReference type="RefSeq" id="XP_019486597.1">
    <property type="nucleotide sequence ID" value="XM_019631052.1"/>
</dbReference>
<dbReference type="FunFam" id="1.20.1070.10:FF:000130">
    <property type="entry name" value="Chemokine (C-C motif) receptor 2"/>
    <property type="match status" value="1"/>
</dbReference>
<evidence type="ECO:0000256" key="9">
    <source>
        <dbReference type="ARBA" id="ARBA00023180"/>
    </source>
</evidence>
<dbReference type="SUPFAM" id="SSF81321">
    <property type="entry name" value="Family A G protein-coupled receptor-like"/>
    <property type="match status" value="1"/>
</dbReference>
<keyword evidence="4 13" id="KW-1133">Transmembrane helix</keyword>
<evidence type="ECO:0000256" key="3">
    <source>
        <dbReference type="ARBA" id="ARBA00022692"/>
    </source>
</evidence>
<keyword evidence="2" id="KW-1003">Cell membrane</keyword>
<evidence type="ECO:0000256" key="10">
    <source>
        <dbReference type="ARBA" id="ARBA00023224"/>
    </source>
</evidence>
<dbReference type="PRINTS" id="PR00657">
    <property type="entry name" value="CCCHEMOKINER"/>
</dbReference>
<keyword evidence="6 13" id="KW-0472">Membrane</keyword>
<dbReference type="PANTHER" id="PTHR10489">
    <property type="entry name" value="CELL ADHESION MOLECULE"/>
    <property type="match status" value="1"/>
</dbReference>
<dbReference type="GO" id="GO:0019722">
    <property type="term" value="P:calcium-mediated signaling"/>
    <property type="evidence" value="ECO:0007669"/>
    <property type="project" value="TreeGrafter"/>
</dbReference>
<dbReference type="InterPro" id="IPR000276">
    <property type="entry name" value="GPCR_Rhodpsn"/>
</dbReference>
<dbReference type="CTD" id="9034"/>
<evidence type="ECO:0000313" key="17">
    <source>
        <dbReference type="RefSeq" id="XP_019486606.1"/>
    </source>
</evidence>
<evidence type="ECO:0000256" key="5">
    <source>
        <dbReference type="ARBA" id="ARBA00023040"/>
    </source>
</evidence>
<proteinExistence type="predicted"/>
<keyword evidence="9" id="KW-0325">Glycoprotein</keyword>
<feature type="transmembrane region" description="Helical" evidence="13">
    <location>
        <begin position="243"/>
        <end position="268"/>
    </location>
</feature>
<evidence type="ECO:0000313" key="15">
    <source>
        <dbReference type="Proteomes" id="UP000694851"/>
    </source>
</evidence>
<evidence type="ECO:0000256" key="7">
    <source>
        <dbReference type="ARBA" id="ARBA00023157"/>
    </source>
</evidence>
<dbReference type="GO" id="GO:0009897">
    <property type="term" value="C:external side of plasma membrane"/>
    <property type="evidence" value="ECO:0007669"/>
    <property type="project" value="TreeGrafter"/>
</dbReference>
<dbReference type="RefSeq" id="XP_019486606.1">
    <property type="nucleotide sequence ID" value="XM_019631061.1"/>
</dbReference>
<evidence type="ECO:0000256" key="1">
    <source>
        <dbReference type="ARBA" id="ARBA00004651"/>
    </source>
</evidence>
<dbReference type="Proteomes" id="UP000694851">
    <property type="component" value="Unplaced"/>
</dbReference>
<evidence type="ECO:0000256" key="8">
    <source>
        <dbReference type="ARBA" id="ARBA00023170"/>
    </source>
</evidence>
<evidence type="ECO:0000256" key="4">
    <source>
        <dbReference type="ARBA" id="ARBA00022989"/>
    </source>
</evidence>
<feature type="transmembrane region" description="Helical" evidence="13">
    <location>
        <begin position="151"/>
        <end position="170"/>
    </location>
</feature>
<evidence type="ECO:0000256" key="12">
    <source>
        <dbReference type="ARBA" id="ARBA00073564"/>
    </source>
</evidence>
<keyword evidence="3 13" id="KW-0812">Transmembrane</keyword>
<dbReference type="PANTHER" id="PTHR10489:SF655">
    <property type="entry name" value="C-C CHEMOKINE RECEPTOR-LIKE 2"/>
    <property type="match status" value="1"/>
</dbReference>
<reference evidence="16 17" key="1">
    <citation type="submission" date="2025-04" db="UniProtKB">
        <authorList>
            <consortium name="RefSeq"/>
        </authorList>
    </citation>
    <scope>IDENTIFICATION</scope>
    <source>
        <tissue evidence="16 17">Muscle</tissue>
    </source>
</reference>
<feature type="transmembrane region" description="Helical" evidence="13">
    <location>
        <begin position="212"/>
        <end position="231"/>
    </location>
</feature>
<dbReference type="CDD" id="cd15171">
    <property type="entry name" value="7tmA_CCRL2"/>
    <property type="match status" value="1"/>
</dbReference>
<protein>
    <recommendedName>
        <fullName evidence="12">Chemokine C-C motif receptor-like 2</fullName>
    </recommendedName>
</protein>
<accession>A0A8B7QDM3</accession>
<evidence type="ECO:0000259" key="14">
    <source>
        <dbReference type="PROSITE" id="PS50262"/>
    </source>
</evidence>
<dbReference type="Gene3D" id="1.20.1070.10">
    <property type="entry name" value="Rhodopsin 7-helix transmembrane proteins"/>
    <property type="match status" value="1"/>
</dbReference>
<dbReference type="GO" id="GO:0019957">
    <property type="term" value="F:C-C chemokine binding"/>
    <property type="evidence" value="ECO:0007669"/>
    <property type="project" value="TreeGrafter"/>
</dbReference>
<evidence type="ECO:0000256" key="13">
    <source>
        <dbReference type="SAM" id="Phobius"/>
    </source>
</evidence>
<organism evidence="15 17">
    <name type="scientific">Hipposideros armiger</name>
    <name type="common">Great Himalayan leaf-nosed bat</name>
    <dbReference type="NCBI Taxonomy" id="186990"/>
    <lineage>
        <taxon>Eukaryota</taxon>
        <taxon>Metazoa</taxon>
        <taxon>Chordata</taxon>
        <taxon>Craniata</taxon>
        <taxon>Vertebrata</taxon>
        <taxon>Euteleostomi</taxon>
        <taxon>Mammalia</taxon>
        <taxon>Eutheria</taxon>
        <taxon>Laurasiatheria</taxon>
        <taxon>Chiroptera</taxon>
        <taxon>Yinpterochiroptera</taxon>
        <taxon>Rhinolophoidea</taxon>
        <taxon>Hipposideridae</taxon>
        <taxon>Hipposideros</taxon>
    </lineage>
</organism>
<keyword evidence="7" id="KW-1015">Disulfide bond</keyword>
<dbReference type="Pfam" id="PF00001">
    <property type="entry name" value="7tm_1"/>
    <property type="match status" value="1"/>
</dbReference>
<dbReference type="AlphaFoldDB" id="A0A8B7QDM3"/>
<feature type="transmembrane region" description="Helical" evidence="13">
    <location>
        <begin position="77"/>
        <end position="96"/>
    </location>
</feature>
<evidence type="ECO:0000256" key="6">
    <source>
        <dbReference type="ARBA" id="ARBA00023136"/>
    </source>
</evidence>
<dbReference type="PROSITE" id="PS50262">
    <property type="entry name" value="G_PROTEIN_RECEP_F1_2"/>
    <property type="match status" value="1"/>
</dbReference>
<keyword evidence="15" id="KW-1185">Reference proteome</keyword>
<feature type="domain" description="G-protein coupled receptors family 1 profile" evidence="14">
    <location>
        <begin position="56"/>
        <end position="308"/>
    </location>
</feature>
<dbReference type="GO" id="GO:0006955">
    <property type="term" value="P:immune response"/>
    <property type="evidence" value="ECO:0007669"/>
    <property type="project" value="TreeGrafter"/>
</dbReference>
<evidence type="ECO:0000256" key="11">
    <source>
        <dbReference type="ARBA" id="ARBA00053413"/>
    </source>
</evidence>
<dbReference type="InterPro" id="IPR017452">
    <property type="entry name" value="GPCR_Rhodpsn_7TM"/>
</dbReference>
<dbReference type="PRINTS" id="PR00237">
    <property type="entry name" value="GPCRRHODOPSN"/>
</dbReference>
<dbReference type="GO" id="GO:0007204">
    <property type="term" value="P:positive regulation of cytosolic calcium ion concentration"/>
    <property type="evidence" value="ECO:0007669"/>
    <property type="project" value="TreeGrafter"/>
</dbReference>
<gene>
    <name evidence="16 17" type="primary">CCRL2</name>
</gene>
<dbReference type="GO" id="GO:0016493">
    <property type="term" value="F:C-C chemokine receptor activity"/>
    <property type="evidence" value="ECO:0007669"/>
    <property type="project" value="TreeGrafter"/>
</dbReference>
<dbReference type="GO" id="GO:0060326">
    <property type="term" value="P:cell chemotaxis"/>
    <property type="evidence" value="ECO:0007669"/>
    <property type="project" value="TreeGrafter"/>
</dbReference>
<name>A0A8B7QDM3_HIPAR</name>